<proteinExistence type="predicted"/>
<name>A0A834SYV3_9FABA</name>
<protein>
    <submittedName>
        <fullName evidence="1">Uncharacterized protein</fullName>
    </submittedName>
</protein>
<dbReference type="AlphaFoldDB" id="A0A834SYV3"/>
<sequence>MIPHFMKIKAETHNRPYSRVANINASRGDVNSSKRPQAIADNLERGIGLGFLSLAWPDAWDYATSFTRRGLSVKELYGAILDMNNLLIALSGLDEITKMYWLCPSRFLASF</sequence>
<dbReference type="PANTHER" id="PTHR36806">
    <property type="entry name" value="ADENINE PHOSPHORIBOSYLTRANSFERASE"/>
    <property type="match status" value="1"/>
</dbReference>
<gene>
    <name evidence="1" type="ORF">G2W53_033222</name>
</gene>
<evidence type="ECO:0000313" key="2">
    <source>
        <dbReference type="Proteomes" id="UP000634136"/>
    </source>
</evidence>
<comment type="caution">
    <text evidence="1">The sequence shown here is derived from an EMBL/GenBank/DDBJ whole genome shotgun (WGS) entry which is preliminary data.</text>
</comment>
<organism evidence="1 2">
    <name type="scientific">Senna tora</name>
    <dbReference type="NCBI Taxonomy" id="362788"/>
    <lineage>
        <taxon>Eukaryota</taxon>
        <taxon>Viridiplantae</taxon>
        <taxon>Streptophyta</taxon>
        <taxon>Embryophyta</taxon>
        <taxon>Tracheophyta</taxon>
        <taxon>Spermatophyta</taxon>
        <taxon>Magnoliopsida</taxon>
        <taxon>eudicotyledons</taxon>
        <taxon>Gunneridae</taxon>
        <taxon>Pentapetalae</taxon>
        <taxon>rosids</taxon>
        <taxon>fabids</taxon>
        <taxon>Fabales</taxon>
        <taxon>Fabaceae</taxon>
        <taxon>Caesalpinioideae</taxon>
        <taxon>Cassia clade</taxon>
        <taxon>Senna</taxon>
    </lineage>
</organism>
<accession>A0A834SYV3</accession>
<dbReference type="OrthoDB" id="641593at2759"/>
<keyword evidence="2" id="KW-1185">Reference proteome</keyword>
<reference evidence="1" key="1">
    <citation type="submission" date="2020-09" db="EMBL/GenBank/DDBJ databases">
        <title>Genome-Enabled Discovery of Anthraquinone Biosynthesis in Senna tora.</title>
        <authorList>
            <person name="Kang S.-H."/>
            <person name="Pandey R.P."/>
            <person name="Lee C.-M."/>
            <person name="Sim J.-S."/>
            <person name="Jeong J.-T."/>
            <person name="Choi B.-S."/>
            <person name="Jung M."/>
            <person name="Ginzburg D."/>
            <person name="Zhao K."/>
            <person name="Won S.Y."/>
            <person name="Oh T.-J."/>
            <person name="Yu Y."/>
            <person name="Kim N.-H."/>
            <person name="Lee O.R."/>
            <person name="Lee T.-H."/>
            <person name="Bashyal P."/>
            <person name="Kim T.-S."/>
            <person name="Lee W.-H."/>
            <person name="Kawkins C."/>
            <person name="Kim C.-K."/>
            <person name="Kim J.S."/>
            <person name="Ahn B.O."/>
            <person name="Rhee S.Y."/>
            <person name="Sohng J.K."/>
        </authorList>
    </citation>
    <scope>NUCLEOTIDE SEQUENCE</scope>
    <source>
        <tissue evidence="1">Leaf</tissue>
    </source>
</reference>
<dbReference type="Proteomes" id="UP000634136">
    <property type="component" value="Unassembled WGS sequence"/>
</dbReference>
<dbReference type="EMBL" id="JAAIUW010000010">
    <property type="protein sequence ID" value="KAF7812246.1"/>
    <property type="molecule type" value="Genomic_DNA"/>
</dbReference>
<evidence type="ECO:0000313" key="1">
    <source>
        <dbReference type="EMBL" id="KAF7812246.1"/>
    </source>
</evidence>